<dbReference type="RefSeq" id="WP_381538055.1">
    <property type="nucleotide sequence ID" value="NZ_JBHUGI010000032.1"/>
</dbReference>
<dbReference type="SUPFAM" id="SSF51182">
    <property type="entry name" value="RmlC-like cupins"/>
    <property type="match status" value="1"/>
</dbReference>
<keyword evidence="3" id="KW-1185">Reference proteome</keyword>
<dbReference type="Proteomes" id="UP001597218">
    <property type="component" value="Unassembled WGS sequence"/>
</dbReference>
<proteinExistence type="predicted"/>
<dbReference type="EMBL" id="JBHUGI010000032">
    <property type="protein sequence ID" value="MFD1928591.1"/>
    <property type="molecule type" value="Genomic_DNA"/>
</dbReference>
<reference evidence="3" key="1">
    <citation type="journal article" date="2019" name="Int. J. Syst. Evol. Microbiol.">
        <title>The Global Catalogue of Microorganisms (GCM) 10K type strain sequencing project: providing services to taxonomists for standard genome sequencing and annotation.</title>
        <authorList>
            <consortium name="The Broad Institute Genomics Platform"/>
            <consortium name="The Broad Institute Genome Sequencing Center for Infectious Disease"/>
            <person name="Wu L."/>
            <person name="Ma J."/>
        </authorList>
    </citation>
    <scope>NUCLEOTIDE SEQUENCE [LARGE SCALE GENOMIC DNA]</scope>
    <source>
        <strain evidence="3">CGMCC 4.7177</strain>
    </source>
</reference>
<sequence>MNLIETTYQLNQKAKHIAKVVSVDNATMTNIQLRAGEDIVEHSSKNDAFIIVRKGKIRFIVEGEPVVVTPENMLHMIPLEKHDLHAIEDTDLILIQIKP</sequence>
<gene>
    <name evidence="2" type="ORF">ACFSFY_11175</name>
</gene>
<evidence type="ECO:0000313" key="2">
    <source>
        <dbReference type="EMBL" id="MFD1928591.1"/>
    </source>
</evidence>
<dbReference type="Pfam" id="PF07883">
    <property type="entry name" value="Cupin_2"/>
    <property type="match status" value="1"/>
</dbReference>
<dbReference type="InterPro" id="IPR013096">
    <property type="entry name" value="Cupin_2"/>
</dbReference>
<name>A0ABW4SGQ4_9BACL</name>
<protein>
    <submittedName>
        <fullName evidence="2">Cupin domain-containing protein</fullName>
    </submittedName>
</protein>
<dbReference type="InterPro" id="IPR011051">
    <property type="entry name" value="RmlC_Cupin_sf"/>
</dbReference>
<organism evidence="2 3">
    <name type="scientific">Sporosarcina siberiensis</name>
    <dbReference type="NCBI Taxonomy" id="1365606"/>
    <lineage>
        <taxon>Bacteria</taxon>
        <taxon>Bacillati</taxon>
        <taxon>Bacillota</taxon>
        <taxon>Bacilli</taxon>
        <taxon>Bacillales</taxon>
        <taxon>Caryophanaceae</taxon>
        <taxon>Sporosarcina</taxon>
    </lineage>
</organism>
<feature type="domain" description="Cupin type-2" evidence="1">
    <location>
        <begin position="33"/>
        <end position="95"/>
    </location>
</feature>
<evidence type="ECO:0000259" key="1">
    <source>
        <dbReference type="Pfam" id="PF07883"/>
    </source>
</evidence>
<dbReference type="InterPro" id="IPR014710">
    <property type="entry name" value="RmlC-like_jellyroll"/>
</dbReference>
<evidence type="ECO:0000313" key="3">
    <source>
        <dbReference type="Proteomes" id="UP001597218"/>
    </source>
</evidence>
<dbReference type="Gene3D" id="2.60.120.10">
    <property type="entry name" value="Jelly Rolls"/>
    <property type="match status" value="1"/>
</dbReference>
<accession>A0ABW4SGQ4</accession>
<comment type="caution">
    <text evidence="2">The sequence shown here is derived from an EMBL/GenBank/DDBJ whole genome shotgun (WGS) entry which is preliminary data.</text>
</comment>